<keyword evidence="4 7" id="KW-0808">Transferase</keyword>
<evidence type="ECO:0000256" key="5">
    <source>
        <dbReference type="ARBA" id="ARBA00031445"/>
    </source>
</evidence>
<dbReference type="Gene3D" id="3.40.50.2000">
    <property type="entry name" value="Glycogen Phosphorylase B"/>
    <property type="match status" value="1"/>
</dbReference>
<proteinExistence type="inferred from homology"/>
<protein>
    <recommendedName>
        <fullName evidence="3 7">3-deoxy-D-manno-octulosonic acid transferase</fullName>
        <shortName evidence="7">Kdo transferase</shortName>
        <ecNumber evidence="2 7">2.4.99.12</ecNumber>
    </recommendedName>
    <alternativeName>
        <fullName evidence="5 7">Lipid IV(A) 3-deoxy-D-manno-octulosonic acid transferase</fullName>
    </alternativeName>
</protein>
<reference evidence="10" key="1">
    <citation type="journal article" date="2019" name="Int. J. Syst. Evol. Microbiol.">
        <title>The Global Catalogue of Microorganisms (GCM) 10K type strain sequencing project: providing services to taxonomists for standard genome sequencing and annotation.</title>
        <authorList>
            <consortium name="The Broad Institute Genomics Platform"/>
            <consortium name="The Broad Institute Genome Sequencing Center for Infectious Disease"/>
            <person name="Wu L."/>
            <person name="Ma J."/>
        </authorList>
    </citation>
    <scope>NUCLEOTIDE SEQUENCE [LARGE SCALE GENOMIC DNA]</scope>
    <source>
        <strain evidence="10">CCM 8681</strain>
    </source>
</reference>
<comment type="subcellular location">
    <subcellularLocation>
        <location evidence="7">Cell membrane</location>
    </subcellularLocation>
</comment>
<evidence type="ECO:0000313" key="9">
    <source>
        <dbReference type="EMBL" id="GGI56630.1"/>
    </source>
</evidence>
<keyword evidence="7" id="KW-0472">Membrane</keyword>
<keyword evidence="7" id="KW-0448">Lipopolysaccharide biosynthesis</keyword>
<evidence type="ECO:0000256" key="3">
    <source>
        <dbReference type="ARBA" id="ARBA00019077"/>
    </source>
</evidence>
<evidence type="ECO:0000256" key="1">
    <source>
        <dbReference type="ARBA" id="ARBA00004713"/>
    </source>
</evidence>
<keyword evidence="10" id="KW-1185">Reference proteome</keyword>
<comment type="function">
    <text evidence="7">Involved in lipopolysaccharide (LPS) biosynthesis. Catalyzes the transfer of 3-deoxy-D-manno-octulosonate (Kdo) residue(s) from CMP-Kdo to lipid IV(A), the tetraacyldisaccharide-1,4'-bisphosphate precursor of lipid A.</text>
</comment>
<dbReference type="Proteomes" id="UP000624701">
    <property type="component" value="Unassembled WGS sequence"/>
</dbReference>
<keyword evidence="7" id="KW-1003">Cell membrane</keyword>
<organism evidence="9 10">
    <name type="scientific">Winogradskyella haliclonae</name>
    <dbReference type="NCBI Taxonomy" id="2048558"/>
    <lineage>
        <taxon>Bacteria</taxon>
        <taxon>Pseudomonadati</taxon>
        <taxon>Bacteroidota</taxon>
        <taxon>Flavobacteriia</taxon>
        <taxon>Flavobacteriales</taxon>
        <taxon>Flavobacteriaceae</taxon>
        <taxon>Winogradskyella</taxon>
    </lineage>
</organism>
<dbReference type="Pfam" id="PF04413">
    <property type="entry name" value="Glycos_transf_N"/>
    <property type="match status" value="1"/>
</dbReference>
<accession>A0ABQ2BXN5</accession>
<sequence length="395" mass="44585">MLSLFNQKIRLGVSGRKSTFKILSNNISRLDKTIWMHCASLGEFEQGLPVLQELKIKYPSHKIVVSFFSPSGYEVKKNTSNADAVVYLPLDTPKNAKRFIDSIHPDLILFVKYEVWPNIILEAKKRGIKSLLISATFRPSQSYFKWYGHLMRNALFSFEHIFTQDENSKKLIERIGYKSVSVSGDTRFDRVINQLKTDNTVDFIEEFTKNNTTIVFGSSWPADDALFIPFINSTSNDSVKYIIAPHNIKASYVDSITKQLKLKTVCFSNMHGKDLSEYNVFILDTIGYLGKVYSYADVAYVGGAAGNTGLHNILEPAVFGTPIIIGKNHKKFPEAEKLVQLNGVSVVKNSNELNNILSSFIKDEKLRKEQGNINLGFVQDNKGAVKKILTHIKKV</sequence>
<evidence type="ECO:0000259" key="8">
    <source>
        <dbReference type="Pfam" id="PF04413"/>
    </source>
</evidence>
<dbReference type="Gene3D" id="3.40.50.11720">
    <property type="entry name" value="3-Deoxy-D-manno-octulosonic-acid transferase, N-terminal domain"/>
    <property type="match status" value="1"/>
</dbReference>
<feature type="domain" description="3-deoxy-D-manno-octulosonic-acid transferase N-terminal" evidence="8">
    <location>
        <begin position="29"/>
        <end position="189"/>
    </location>
</feature>
<dbReference type="GO" id="GO:0016740">
    <property type="term" value="F:transferase activity"/>
    <property type="evidence" value="ECO:0007669"/>
    <property type="project" value="UniProtKB-KW"/>
</dbReference>
<dbReference type="PANTHER" id="PTHR42755:SF1">
    <property type="entry name" value="3-DEOXY-D-MANNO-OCTULOSONIC ACID TRANSFERASE, MITOCHONDRIAL-RELATED"/>
    <property type="match status" value="1"/>
</dbReference>
<evidence type="ECO:0000256" key="6">
    <source>
        <dbReference type="ARBA" id="ARBA00049183"/>
    </source>
</evidence>
<evidence type="ECO:0000256" key="2">
    <source>
        <dbReference type="ARBA" id="ARBA00012621"/>
    </source>
</evidence>
<dbReference type="InterPro" id="IPR038107">
    <property type="entry name" value="Glycos_transf_N_sf"/>
</dbReference>
<comment type="catalytic activity">
    <reaction evidence="6 7">
        <text>lipid IVA (E. coli) + CMP-3-deoxy-beta-D-manno-octulosonate = alpha-Kdo-(2-&gt;6)-lipid IVA (E. coli) + CMP + H(+)</text>
        <dbReference type="Rhea" id="RHEA:28066"/>
        <dbReference type="ChEBI" id="CHEBI:15378"/>
        <dbReference type="ChEBI" id="CHEBI:58603"/>
        <dbReference type="ChEBI" id="CHEBI:60364"/>
        <dbReference type="ChEBI" id="CHEBI:60377"/>
        <dbReference type="ChEBI" id="CHEBI:85987"/>
        <dbReference type="EC" id="2.4.99.12"/>
    </reaction>
</comment>
<gene>
    <name evidence="9" type="primary">kdtA</name>
    <name evidence="9" type="ORF">GCM10011444_09390</name>
</gene>
<name>A0ABQ2BXN5_9FLAO</name>
<dbReference type="InterPro" id="IPR039901">
    <property type="entry name" value="Kdotransferase"/>
</dbReference>
<comment type="pathway">
    <text evidence="1 7">Bacterial outer membrane biogenesis; LPS core biosynthesis.</text>
</comment>
<evidence type="ECO:0000256" key="4">
    <source>
        <dbReference type="ARBA" id="ARBA00022679"/>
    </source>
</evidence>
<dbReference type="EC" id="2.4.99.12" evidence="2 7"/>
<evidence type="ECO:0000313" key="10">
    <source>
        <dbReference type="Proteomes" id="UP000624701"/>
    </source>
</evidence>
<dbReference type="EMBL" id="BMDQ01000001">
    <property type="protein sequence ID" value="GGI56630.1"/>
    <property type="molecule type" value="Genomic_DNA"/>
</dbReference>
<dbReference type="PANTHER" id="PTHR42755">
    <property type="entry name" value="3-DEOXY-MANNO-OCTULOSONATE CYTIDYLYLTRANSFERASE"/>
    <property type="match status" value="1"/>
</dbReference>
<evidence type="ECO:0000256" key="7">
    <source>
        <dbReference type="RuleBase" id="RU365103"/>
    </source>
</evidence>
<dbReference type="InterPro" id="IPR007507">
    <property type="entry name" value="Glycos_transf_N"/>
</dbReference>
<comment type="similarity">
    <text evidence="7">Belongs to the glycosyltransferase group 1 family.</text>
</comment>
<comment type="caution">
    <text evidence="9">The sequence shown here is derived from an EMBL/GenBank/DDBJ whole genome shotgun (WGS) entry which is preliminary data.</text>
</comment>
<dbReference type="SUPFAM" id="SSF53756">
    <property type="entry name" value="UDP-Glycosyltransferase/glycogen phosphorylase"/>
    <property type="match status" value="1"/>
</dbReference>